<comment type="caution">
    <text evidence="3">Lacks conserved residue(s) required for the propagation of feature annotation.</text>
</comment>
<dbReference type="UniPathway" id="UPA00241">
    <property type="reaction ID" value="UER00353"/>
</dbReference>
<dbReference type="NCBIfam" id="TIGR00521">
    <property type="entry name" value="coaBC_dfp"/>
    <property type="match status" value="1"/>
</dbReference>
<dbReference type="InterPro" id="IPR007085">
    <property type="entry name" value="DNA/pantothenate-metab_flavo_C"/>
</dbReference>
<keyword evidence="3" id="KW-0460">Magnesium</keyword>
<keyword evidence="8" id="KW-1185">Reference proteome</keyword>
<keyword evidence="3" id="KW-0511">Multifunctional enzyme</keyword>
<dbReference type="Gene3D" id="3.40.50.10300">
    <property type="entry name" value="CoaB-like"/>
    <property type="match status" value="1"/>
</dbReference>
<dbReference type="PANTHER" id="PTHR14359:SF6">
    <property type="entry name" value="PHOSPHOPANTOTHENOYLCYSTEINE DECARBOXYLASE"/>
    <property type="match status" value="1"/>
</dbReference>
<feature type="binding site" evidence="3">
    <location>
        <position position="288"/>
    </location>
    <ligand>
        <name>CTP</name>
        <dbReference type="ChEBI" id="CHEBI:37563"/>
    </ligand>
</feature>
<dbReference type="Proteomes" id="UP000233248">
    <property type="component" value="Unassembled WGS sequence"/>
</dbReference>
<feature type="binding site" evidence="3">
    <location>
        <position position="332"/>
    </location>
    <ligand>
        <name>CTP</name>
        <dbReference type="ChEBI" id="CHEBI:37563"/>
    </ligand>
</feature>
<dbReference type="InterPro" id="IPR035929">
    <property type="entry name" value="CoaB-like_sf"/>
</dbReference>
<evidence type="ECO:0000313" key="8">
    <source>
        <dbReference type="Proteomes" id="UP000233248"/>
    </source>
</evidence>
<dbReference type="AlphaFoldDB" id="A0A2N1J1W3"/>
<keyword evidence="3" id="KW-0479">Metal-binding</keyword>
<dbReference type="HAMAP" id="MF_02225">
    <property type="entry name" value="CoaBC"/>
    <property type="match status" value="1"/>
</dbReference>
<comment type="cofactor">
    <cofactor evidence="3">
        <name>Mg(2+)</name>
        <dbReference type="ChEBI" id="CHEBI:18420"/>
    </cofactor>
</comment>
<evidence type="ECO:0000256" key="2">
    <source>
        <dbReference type="ARBA" id="ARBA00023239"/>
    </source>
</evidence>
<dbReference type="Gene3D" id="3.40.50.1950">
    <property type="entry name" value="Flavin prenyltransferase-like"/>
    <property type="match status" value="1"/>
</dbReference>
<reference evidence="7 8" key="1">
    <citation type="submission" date="2017-09" db="EMBL/GenBank/DDBJ databases">
        <title>Genomics of the genus Arcobacter.</title>
        <authorList>
            <person name="Perez-Cataluna A."/>
            <person name="Figueras M.J."/>
            <person name="Salas-Masso N."/>
        </authorList>
    </citation>
    <scope>NUCLEOTIDE SEQUENCE [LARGE SCALE GENOMIC DNA]</scope>
    <source>
        <strain evidence="7 8">DSM 18005</strain>
    </source>
</reference>
<dbReference type="Pfam" id="PF02441">
    <property type="entry name" value="Flavoprotein"/>
    <property type="match status" value="1"/>
</dbReference>
<feature type="domain" description="Flavoprotein" evidence="5">
    <location>
        <begin position="6"/>
        <end position="174"/>
    </location>
</feature>
<dbReference type="EC" id="6.3.2.5" evidence="3"/>
<feature type="region of interest" description="Phosphopantothenate--cysteine ligase" evidence="3">
    <location>
        <begin position="192"/>
        <end position="409"/>
    </location>
</feature>
<evidence type="ECO:0000259" key="6">
    <source>
        <dbReference type="Pfam" id="PF04127"/>
    </source>
</evidence>
<dbReference type="RefSeq" id="WP_101185090.1">
    <property type="nucleotide sequence ID" value="NZ_CP031218.1"/>
</dbReference>
<keyword evidence="3 4" id="KW-0285">Flavoprotein</keyword>
<dbReference type="GO" id="GO:0071513">
    <property type="term" value="C:phosphopantothenoylcysteine decarboxylase complex"/>
    <property type="evidence" value="ECO:0007669"/>
    <property type="project" value="TreeGrafter"/>
</dbReference>
<feature type="binding site" evidence="3">
    <location>
        <position position="298"/>
    </location>
    <ligand>
        <name>CTP</name>
        <dbReference type="ChEBI" id="CHEBI:37563"/>
    </ligand>
</feature>
<gene>
    <name evidence="3 7" type="primary">coaBC</name>
    <name evidence="7" type="ORF">CP960_09030</name>
</gene>
<dbReference type="Pfam" id="PF04127">
    <property type="entry name" value="DFP"/>
    <property type="match status" value="1"/>
</dbReference>
<dbReference type="GO" id="GO:0004633">
    <property type="term" value="F:phosphopantothenoylcysteine decarboxylase activity"/>
    <property type="evidence" value="ECO:0007669"/>
    <property type="project" value="UniProtKB-UniRule"/>
</dbReference>
<keyword evidence="2 3" id="KW-0456">Lyase</keyword>
<evidence type="ECO:0000256" key="4">
    <source>
        <dbReference type="RuleBase" id="RU364078"/>
    </source>
</evidence>
<dbReference type="InterPro" id="IPR036551">
    <property type="entry name" value="Flavin_trans-like"/>
</dbReference>
<evidence type="ECO:0000259" key="5">
    <source>
        <dbReference type="Pfam" id="PF02441"/>
    </source>
</evidence>
<protein>
    <recommendedName>
        <fullName evidence="3">Coenzyme A biosynthesis bifunctional protein CoaBC</fullName>
    </recommendedName>
    <alternativeName>
        <fullName evidence="3">DNA/pantothenate metabolism flavoprotein</fullName>
    </alternativeName>
    <alternativeName>
        <fullName evidence="3">Phosphopantothenoylcysteine synthetase/decarboxylase</fullName>
        <shortName evidence="3">PPCS-PPCDC</shortName>
    </alternativeName>
    <domain>
        <recommendedName>
            <fullName evidence="3">Phosphopantothenoylcysteine decarboxylase</fullName>
            <shortName evidence="3">PPC decarboxylase</shortName>
            <shortName evidence="3">PPC-DC</shortName>
            <ecNumber evidence="3">4.1.1.36</ecNumber>
        </recommendedName>
        <alternativeName>
            <fullName evidence="3">CoaC</fullName>
        </alternativeName>
    </domain>
    <domain>
        <recommendedName>
            <fullName evidence="3">Phosphopantothenate--cysteine ligase</fullName>
            <ecNumber evidence="3">6.3.2.5</ecNumber>
        </recommendedName>
        <alternativeName>
            <fullName evidence="3">CoaB</fullName>
        </alternativeName>
        <alternativeName>
            <fullName evidence="3">Phosphopantothenoylcysteine synthetase</fullName>
            <shortName evidence="3">PPC synthetase</shortName>
            <shortName evidence="3">PPC-S</shortName>
        </alternativeName>
    </domain>
</protein>
<dbReference type="OrthoDB" id="9802554at2"/>
<organism evidence="7 8">
    <name type="scientific">Malaciobacter halophilus</name>
    <dbReference type="NCBI Taxonomy" id="197482"/>
    <lineage>
        <taxon>Bacteria</taxon>
        <taxon>Pseudomonadati</taxon>
        <taxon>Campylobacterota</taxon>
        <taxon>Epsilonproteobacteria</taxon>
        <taxon>Campylobacterales</taxon>
        <taxon>Arcobacteraceae</taxon>
        <taxon>Malaciobacter</taxon>
    </lineage>
</organism>
<comment type="similarity">
    <text evidence="3 4">In the C-terminal section; belongs to the PPC synthetase family.</text>
</comment>
<proteinExistence type="inferred from homology"/>
<feature type="binding site" evidence="3">
    <location>
        <position position="352"/>
    </location>
    <ligand>
        <name>CTP</name>
        <dbReference type="ChEBI" id="CHEBI:37563"/>
    </ligand>
</feature>
<comment type="function">
    <text evidence="4">Catalyzes two steps in the biosynthesis of coenzyme A. In the first step cysteine is conjugated to 4'-phosphopantothenate to form 4-phosphopantothenoylcysteine, in the latter compound is decarboxylated to form 4'-phosphopantotheine.</text>
</comment>
<dbReference type="GO" id="GO:0015941">
    <property type="term" value="P:pantothenate catabolic process"/>
    <property type="evidence" value="ECO:0007669"/>
    <property type="project" value="InterPro"/>
</dbReference>
<sequence length="409" mass="45727">MLLKDKNILVAVTGSIAIYKALELIRLYIKAGANVKVIMTKEAKRFINPITFEAISQHKILDENNESWDKNSLNNHIDTGKWADAFVIAPASVNTINKLSNGIADNLLTQTAIAYTKDKLLCPAANTNMVQNPITLESIKKLRLCNYEIIQTQVKELACKDVGDGAMAEPQEIFYATVRLIYKDEYWINRKVVLSGGGTIEKIDDVRYISNFSSGKMASSLALALYLKGADVCLVTTRGYEGLPSAIQIVKVQSSLQMYESLVEKLNFVKKDKVLKRPFLFMAAAVSDYLPSNKEEGKLKKELLGTSWSLNLKQNIDILSSIKKDDIVSIGFKAEMDETVANDNAKKMLINKNLDGVCLNILNEQNYFGSNNNSIELILKDKSYSFCASKLDISIQLLDSLKKEFDEYK</sequence>
<accession>A0A2N1J1W3</accession>
<dbReference type="GO" id="GO:0004632">
    <property type="term" value="F:phosphopantothenate--cysteine ligase activity"/>
    <property type="evidence" value="ECO:0007669"/>
    <property type="project" value="UniProtKB-UniRule"/>
</dbReference>
<dbReference type="EMBL" id="NXIF01000033">
    <property type="protein sequence ID" value="PKI80545.1"/>
    <property type="molecule type" value="Genomic_DNA"/>
</dbReference>
<comment type="catalytic activity">
    <reaction evidence="3 4">
        <text>N-[(R)-4-phosphopantothenoyl]-L-cysteine + H(+) = (R)-4'-phosphopantetheine + CO2</text>
        <dbReference type="Rhea" id="RHEA:16793"/>
        <dbReference type="ChEBI" id="CHEBI:15378"/>
        <dbReference type="ChEBI" id="CHEBI:16526"/>
        <dbReference type="ChEBI" id="CHEBI:59458"/>
        <dbReference type="ChEBI" id="CHEBI:61723"/>
        <dbReference type="EC" id="4.1.1.36"/>
    </reaction>
</comment>
<dbReference type="GO" id="GO:0046872">
    <property type="term" value="F:metal ion binding"/>
    <property type="evidence" value="ECO:0007669"/>
    <property type="project" value="UniProtKB-KW"/>
</dbReference>
<comment type="similarity">
    <text evidence="3 4">In the N-terminal section; belongs to the HFCD (homo-oligomeric flavin containing Cys decarboxylase) superfamily.</text>
</comment>
<feature type="active site" description="Proton donor" evidence="3">
    <location>
        <position position="159"/>
    </location>
</feature>
<keyword evidence="3 4" id="KW-0436">Ligase</keyword>
<keyword evidence="1 3" id="KW-0210">Decarboxylase</keyword>
<feature type="domain" description="DNA/pantothenate metabolism flavoprotein C-terminal" evidence="6">
    <location>
        <begin position="189"/>
        <end position="402"/>
    </location>
</feature>
<dbReference type="EC" id="4.1.1.36" evidence="3"/>
<dbReference type="SUPFAM" id="SSF102645">
    <property type="entry name" value="CoaB-like"/>
    <property type="match status" value="1"/>
</dbReference>
<dbReference type="GO" id="GO:0010181">
    <property type="term" value="F:FMN binding"/>
    <property type="evidence" value="ECO:0007669"/>
    <property type="project" value="UniProtKB-UniRule"/>
</dbReference>
<name>A0A2N1J1W3_9BACT</name>
<evidence type="ECO:0000256" key="1">
    <source>
        <dbReference type="ARBA" id="ARBA00022793"/>
    </source>
</evidence>
<evidence type="ECO:0000313" key="7">
    <source>
        <dbReference type="EMBL" id="PKI80545.1"/>
    </source>
</evidence>
<dbReference type="GO" id="GO:0015937">
    <property type="term" value="P:coenzyme A biosynthetic process"/>
    <property type="evidence" value="ECO:0007669"/>
    <property type="project" value="UniProtKB-UniRule"/>
</dbReference>
<feature type="region of interest" description="Phosphopantothenoylcysteine decarboxylase" evidence="3">
    <location>
        <begin position="1"/>
        <end position="191"/>
    </location>
</feature>
<comment type="catalytic activity">
    <reaction evidence="3 4">
        <text>(R)-4'-phosphopantothenate + L-cysteine + CTP = N-[(R)-4-phosphopantothenoyl]-L-cysteine + CMP + diphosphate + H(+)</text>
        <dbReference type="Rhea" id="RHEA:19397"/>
        <dbReference type="ChEBI" id="CHEBI:10986"/>
        <dbReference type="ChEBI" id="CHEBI:15378"/>
        <dbReference type="ChEBI" id="CHEBI:33019"/>
        <dbReference type="ChEBI" id="CHEBI:35235"/>
        <dbReference type="ChEBI" id="CHEBI:37563"/>
        <dbReference type="ChEBI" id="CHEBI:59458"/>
        <dbReference type="ChEBI" id="CHEBI:60377"/>
        <dbReference type="EC" id="6.3.2.5"/>
    </reaction>
</comment>
<dbReference type="PANTHER" id="PTHR14359">
    <property type="entry name" value="HOMO-OLIGOMERIC FLAVIN CONTAINING CYS DECARBOXYLASE FAMILY"/>
    <property type="match status" value="1"/>
</dbReference>
<dbReference type="SUPFAM" id="SSF52507">
    <property type="entry name" value="Homo-oligomeric flavin-containing Cys decarboxylases, HFCD"/>
    <property type="match status" value="1"/>
</dbReference>
<comment type="caution">
    <text evidence="7">The sequence shown here is derived from an EMBL/GenBank/DDBJ whole genome shotgun (WGS) entry which is preliminary data.</text>
</comment>
<dbReference type="KEGG" id="ahs:AHALO_2535"/>
<dbReference type="InterPro" id="IPR005252">
    <property type="entry name" value="CoaBC"/>
</dbReference>
<comment type="pathway">
    <text evidence="3 4">Cofactor biosynthesis; coenzyme A biosynthesis; CoA from (R)-pantothenate: step 3/5.</text>
</comment>
<comment type="pathway">
    <text evidence="3 4">Cofactor biosynthesis; coenzyme A biosynthesis; CoA from (R)-pantothenate: step 2/5.</text>
</comment>
<evidence type="ECO:0000256" key="3">
    <source>
        <dbReference type="HAMAP-Rule" id="MF_02225"/>
    </source>
</evidence>
<comment type="function">
    <text evidence="3">Catalyzes two sequential steps in the biosynthesis of coenzyme A. In the first step cysteine is conjugated to 4'-phosphopantothenate to form 4-phosphopantothenoylcysteine. In the second step the latter compound is decarboxylated to form 4'-phosphopantotheine.</text>
</comment>
<comment type="cofactor">
    <cofactor evidence="3">
        <name>FMN</name>
        <dbReference type="ChEBI" id="CHEBI:58210"/>
    </cofactor>
    <text evidence="3">Binds 1 FMN per subunit.</text>
</comment>
<keyword evidence="3 4" id="KW-0288">FMN</keyword>
<dbReference type="InterPro" id="IPR003382">
    <property type="entry name" value="Flavoprotein"/>
</dbReference>